<organism evidence="2 3">
    <name type="scientific">Meloidogyne enterolobii</name>
    <name type="common">Root-knot nematode worm</name>
    <name type="synonym">Meloidogyne mayaguensis</name>
    <dbReference type="NCBI Taxonomy" id="390850"/>
    <lineage>
        <taxon>Eukaryota</taxon>
        <taxon>Metazoa</taxon>
        <taxon>Ecdysozoa</taxon>
        <taxon>Nematoda</taxon>
        <taxon>Chromadorea</taxon>
        <taxon>Rhabditida</taxon>
        <taxon>Tylenchina</taxon>
        <taxon>Tylenchomorpha</taxon>
        <taxon>Tylenchoidea</taxon>
        <taxon>Meloidogynidae</taxon>
        <taxon>Meloidogyninae</taxon>
        <taxon>Meloidogyne</taxon>
    </lineage>
</organism>
<comment type="caution">
    <text evidence="2">The sequence shown here is derived from an EMBL/GenBank/DDBJ whole genome shotgun (WGS) entry which is preliminary data.</text>
</comment>
<evidence type="ECO:0000256" key="1">
    <source>
        <dbReference type="SAM" id="Coils"/>
    </source>
</evidence>
<keyword evidence="1" id="KW-0175">Coiled coil</keyword>
<name>A0A6V7WN00_MELEN</name>
<accession>A0A6V7WN00</accession>
<dbReference type="AlphaFoldDB" id="A0A6V7WN00"/>
<evidence type="ECO:0000313" key="3">
    <source>
        <dbReference type="Proteomes" id="UP000580250"/>
    </source>
</evidence>
<feature type="coiled-coil region" evidence="1">
    <location>
        <begin position="23"/>
        <end position="57"/>
    </location>
</feature>
<gene>
    <name evidence="2" type="ORF">MENT_LOCUS41017</name>
</gene>
<evidence type="ECO:0000313" key="2">
    <source>
        <dbReference type="EMBL" id="CAD2188372.1"/>
    </source>
</evidence>
<dbReference type="Proteomes" id="UP000580250">
    <property type="component" value="Unassembled WGS sequence"/>
</dbReference>
<dbReference type="EMBL" id="CAJEWN010000688">
    <property type="protein sequence ID" value="CAD2188372.1"/>
    <property type="molecule type" value="Genomic_DNA"/>
</dbReference>
<proteinExistence type="predicted"/>
<reference evidence="2 3" key="1">
    <citation type="submission" date="2020-08" db="EMBL/GenBank/DDBJ databases">
        <authorList>
            <person name="Koutsovoulos G."/>
            <person name="Danchin GJ E."/>
        </authorList>
    </citation>
    <scope>NUCLEOTIDE SEQUENCE [LARGE SCALE GENOMIC DNA]</scope>
</reference>
<protein>
    <submittedName>
        <fullName evidence="2">Uncharacterized protein</fullName>
    </submittedName>
</protein>
<sequence>MEKKDLSLEKSIFDLQKKIQTINFDAKNEIQEMKQDIQKIIENVKQLKAKNDENLKQKEFISRIHQNRIHQKISIKFFDN</sequence>